<reference evidence="1" key="1">
    <citation type="submission" date="2017-05" db="UniProtKB">
        <authorList>
            <consortium name="EnsemblMetazoa"/>
        </authorList>
    </citation>
    <scope>IDENTIFICATION</scope>
</reference>
<organism evidence="1">
    <name type="scientific">Amphimedon queenslandica</name>
    <name type="common">Sponge</name>
    <dbReference type="NCBI Taxonomy" id="400682"/>
    <lineage>
        <taxon>Eukaryota</taxon>
        <taxon>Metazoa</taxon>
        <taxon>Porifera</taxon>
        <taxon>Demospongiae</taxon>
        <taxon>Heteroscleromorpha</taxon>
        <taxon>Haplosclerida</taxon>
        <taxon>Niphatidae</taxon>
        <taxon>Amphimedon</taxon>
    </lineage>
</organism>
<dbReference type="AlphaFoldDB" id="A0A1X7UTM5"/>
<dbReference type="InParanoid" id="A0A1X7UTM5"/>
<protein>
    <submittedName>
        <fullName evidence="1">Uncharacterized protein</fullName>
    </submittedName>
</protein>
<accession>A0A1X7UTM5</accession>
<evidence type="ECO:0000313" key="1">
    <source>
        <dbReference type="EnsemblMetazoa" id="Aqu2.1.31021_001"/>
    </source>
</evidence>
<name>A0A1X7UTM5_AMPQE</name>
<dbReference type="EnsemblMetazoa" id="Aqu2.1.31021_001">
    <property type="protein sequence ID" value="Aqu2.1.31021_001"/>
    <property type="gene ID" value="Aqu2.1.31021"/>
</dbReference>
<proteinExistence type="predicted"/>
<sequence>SEALLDIRVVNTDAQSYVNQSPSNVLAKAEEKKVKYLSACEARRALFPPICVSVDGMVGREANAFLKRLGERLSMKWARHYSEVINWIRTRLTFAIIRTSILCLRGSRTKWRSVDTCDRAPLDLIMT</sequence>